<keyword evidence="7" id="KW-0547">Nucleotide-binding</keyword>
<evidence type="ECO:0000259" key="15">
    <source>
        <dbReference type="Pfam" id="PF00224"/>
    </source>
</evidence>
<dbReference type="GO" id="GO:0030955">
    <property type="term" value="F:potassium ion binding"/>
    <property type="evidence" value="ECO:0007669"/>
    <property type="project" value="InterPro"/>
</dbReference>
<comment type="similarity">
    <text evidence="3 14">Belongs to the pyruvate kinase family.</text>
</comment>
<evidence type="ECO:0000256" key="5">
    <source>
        <dbReference type="ARBA" id="ARBA00022679"/>
    </source>
</evidence>
<dbReference type="PRINTS" id="PR01050">
    <property type="entry name" value="PYRUVTKNASE"/>
</dbReference>
<evidence type="ECO:0000256" key="1">
    <source>
        <dbReference type="ARBA" id="ARBA00001958"/>
    </source>
</evidence>
<dbReference type="InterPro" id="IPR040442">
    <property type="entry name" value="Pyrv_kinase-like_dom_sf"/>
</dbReference>
<keyword evidence="10 14" id="KW-0460">Magnesium</keyword>
<feature type="domain" description="Pyruvate kinase barrel" evidence="15">
    <location>
        <begin position="1"/>
        <end position="43"/>
    </location>
</feature>
<dbReference type="GO" id="GO:0000287">
    <property type="term" value="F:magnesium ion binding"/>
    <property type="evidence" value="ECO:0007669"/>
    <property type="project" value="InterPro"/>
</dbReference>
<dbReference type="Proteomes" id="UP001058974">
    <property type="component" value="Chromosome 1"/>
</dbReference>
<accession>A0A9D5GWW2</accession>
<dbReference type="InterPro" id="IPR015793">
    <property type="entry name" value="Pyrv_Knase_brl"/>
</dbReference>
<dbReference type="Pfam" id="PF00224">
    <property type="entry name" value="PK"/>
    <property type="match status" value="1"/>
</dbReference>
<evidence type="ECO:0000256" key="13">
    <source>
        <dbReference type="ARBA" id="ARBA00048152"/>
    </source>
</evidence>
<dbReference type="EC" id="2.7.1.40" evidence="4 14"/>
<evidence type="ECO:0000313" key="17">
    <source>
        <dbReference type="Proteomes" id="UP001058974"/>
    </source>
</evidence>
<name>A0A9D5GWW2_PEA</name>
<dbReference type="Gene3D" id="3.40.1380.20">
    <property type="entry name" value="Pyruvate kinase, C-terminal domain"/>
    <property type="match status" value="1"/>
</dbReference>
<dbReference type="SUPFAM" id="SSF51621">
    <property type="entry name" value="Phosphoenolpyruvate/pyruvate domain"/>
    <property type="match status" value="1"/>
</dbReference>
<dbReference type="GO" id="GO:0004743">
    <property type="term" value="F:pyruvate kinase activity"/>
    <property type="evidence" value="ECO:0007669"/>
    <property type="project" value="UniProtKB-EC"/>
</dbReference>
<sequence length="108" mass="12000">MLESMIISPRPTRAEATDVANAVLDGTYCVMLGGETAVGAYPELVDRTMAKIRVEAESTLDYGDVFKRIMQHSPVPEVIDNEDEDWWLAVERTASQIELTYTATNSEC</sequence>
<keyword evidence="9" id="KW-0067">ATP-binding</keyword>
<dbReference type="InterPro" id="IPR001697">
    <property type="entry name" value="Pyr_Knase"/>
</dbReference>
<keyword evidence="17" id="KW-1185">Reference proteome</keyword>
<proteinExistence type="inferred from homology"/>
<dbReference type="GO" id="GO:0016301">
    <property type="term" value="F:kinase activity"/>
    <property type="evidence" value="ECO:0007669"/>
    <property type="project" value="UniProtKB-KW"/>
</dbReference>
<evidence type="ECO:0000256" key="3">
    <source>
        <dbReference type="ARBA" id="ARBA00008663"/>
    </source>
</evidence>
<evidence type="ECO:0000256" key="12">
    <source>
        <dbReference type="ARBA" id="ARBA00023317"/>
    </source>
</evidence>
<evidence type="ECO:0000256" key="4">
    <source>
        <dbReference type="ARBA" id="ARBA00012142"/>
    </source>
</evidence>
<comment type="pathway">
    <text evidence="2 14">Carbohydrate degradation; glycolysis; pyruvate from D-glyceraldehyde 3-phosphate: step 5/5.</text>
</comment>
<dbReference type="EMBL" id="JAMSHJ010000001">
    <property type="protein sequence ID" value="KAI5444361.1"/>
    <property type="molecule type" value="Genomic_DNA"/>
</dbReference>
<gene>
    <name evidence="16" type="ORF">KIW84_012839</name>
</gene>
<keyword evidence="11 14" id="KW-0324">Glycolysis</keyword>
<dbReference type="InterPro" id="IPR036918">
    <property type="entry name" value="Pyrv_Knase_C_sf"/>
</dbReference>
<dbReference type="GO" id="GO:0005524">
    <property type="term" value="F:ATP binding"/>
    <property type="evidence" value="ECO:0007669"/>
    <property type="project" value="UniProtKB-KW"/>
</dbReference>
<comment type="cofactor">
    <cofactor evidence="1">
        <name>K(+)</name>
        <dbReference type="ChEBI" id="CHEBI:29103"/>
    </cofactor>
</comment>
<dbReference type="PANTHER" id="PTHR11817">
    <property type="entry name" value="PYRUVATE KINASE"/>
    <property type="match status" value="1"/>
</dbReference>
<protein>
    <recommendedName>
        <fullName evidence="4 14">Pyruvate kinase</fullName>
        <ecNumber evidence="4 14">2.7.1.40</ecNumber>
    </recommendedName>
</protein>
<keyword evidence="5 14" id="KW-0808">Transferase</keyword>
<evidence type="ECO:0000256" key="8">
    <source>
        <dbReference type="ARBA" id="ARBA00022777"/>
    </source>
</evidence>
<evidence type="ECO:0000256" key="14">
    <source>
        <dbReference type="RuleBase" id="RU000504"/>
    </source>
</evidence>
<keyword evidence="6" id="KW-0479">Metal-binding</keyword>
<evidence type="ECO:0000256" key="6">
    <source>
        <dbReference type="ARBA" id="ARBA00022723"/>
    </source>
</evidence>
<reference evidence="16 17" key="1">
    <citation type="journal article" date="2022" name="Nat. Genet.">
        <title>Improved pea reference genome and pan-genome highlight genomic features and evolutionary characteristics.</title>
        <authorList>
            <person name="Yang T."/>
            <person name="Liu R."/>
            <person name="Luo Y."/>
            <person name="Hu S."/>
            <person name="Wang D."/>
            <person name="Wang C."/>
            <person name="Pandey M.K."/>
            <person name="Ge S."/>
            <person name="Xu Q."/>
            <person name="Li N."/>
            <person name="Li G."/>
            <person name="Huang Y."/>
            <person name="Saxena R.K."/>
            <person name="Ji Y."/>
            <person name="Li M."/>
            <person name="Yan X."/>
            <person name="He Y."/>
            <person name="Liu Y."/>
            <person name="Wang X."/>
            <person name="Xiang C."/>
            <person name="Varshney R.K."/>
            <person name="Ding H."/>
            <person name="Gao S."/>
            <person name="Zong X."/>
        </authorList>
    </citation>
    <scope>NUCLEOTIDE SEQUENCE [LARGE SCALE GENOMIC DNA]</scope>
    <source>
        <strain evidence="16 17">cv. Zhongwan 6</strain>
    </source>
</reference>
<evidence type="ECO:0000256" key="7">
    <source>
        <dbReference type="ARBA" id="ARBA00022741"/>
    </source>
</evidence>
<evidence type="ECO:0000256" key="10">
    <source>
        <dbReference type="ARBA" id="ARBA00022842"/>
    </source>
</evidence>
<dbReference type="InterPro" id="IPR015813">
    <property type="entry name" value="Pyrv/PenolPyrv_kinase-like_dom"/>
</dbReference>
<evidence type="ECO:0000256" key="2">
    <source>
        <dbReference type="ARBA" id="ARBA00004997"/>
    </source>
</evidence>
<dbReference type="Gramene" id="Psat01G0283900-T6">
    <property type="protein sequence ID" value="KAI5444361.1"/>
    <property type="gene ID" value="KIW84_012839"/>
</dbReference>
<organism evidence="16 17">
    <name type="scientific">Pisum sativum</name>
    <name type="common">Garden pea</name>
    <name type="synonym">Lathyrus oleraceus</name>
    <dbReference type="NCBI Taxonomy" id="3888"/>
    <lineage>
        <taxon>Eukaryota</taxon>
        <taxon>Viridiplantae</taxon>
        <taxon>Streptophyta</taxon>
        <taxon>Embryophyta</taxon>
        <taxon>Tracheophyta</taxon>
        <taxon>Spermatophyta</taxon>
        <taxon>Magnoliopsida</taxon>
        <taxon>eudicotyledons</taxon>
        <taxon>Gunneridae</taxon>
        <taxon>Pentapetalae</taxon>
        <taxon>rosids</taxon>
        <taxon>fabids</taxon>
        <taxon>Fabales</taxon>
        <taxon>Fabaceae</taxon>
        <taxon>Papilionoideae</taxon>
        <taxon>50 kb inversion clade</taxon>
        <taxon>NPAAA clade</taxon>
        <taxon>Hologalegina</taxon>
        <taxon>IRL clade</taxon>
        <taxon>Fabeae</taxon>
        <taxon>Lathyrus</taxon>
    </lineage>
</organism>
<keyword evidence="8 14" id="KW-0418">Kinase</keyword>
<evidence type="ECO:0000313" key="16">
    <source>
        <dbReference type="EMBL" id="KAI5444361.1"/>
    </source>
</evidence>
<evidence type="ECO:0000256" key="11">
    <source>
        <dbReference type="ARBA" id="ARBA00023152"/>
    </source>
</evidence>
<dbReference type="AlphaFoldDB" id="A0A9D5GWW2"/>
<evidence type="ECO:0000256" key="9">
    <source>
        <dbReference type="ARBA" id="ARBA00022840"/>
    </source>
</evidence>
<comment type="catalytic activity">
    <reaction evidence="13 14">
        <text>pyruvate + ATP = phosphoenolpyruvate + ADP + H(+)</text>
        <dbReference type="Rhea" id="RHEA:18157"/>
        <dbReference type="ChEBI" id="CHEBI:15361"/>
        <dbReference type="ChEBI" id="CHEBI:15378"/>
        <dbReference type="ChEBI" id="CHEBI:30616"/>
        <dbReference type="ChEBI" id="CHEBI:58702"/>
        <dbReference type="ChEBI" id="CHEBI:456216"/>
        <dbReference type="EC" id="2.7.1.40"/>
    </reaction>
</comment>
<comment type="caution">
    <text evidence="16">The sequence shown here is derived from an EMBL/GenBank/DDBJ whole genome shotgun (WGS) entry which is preliminary data.</text>
</comment>
<dbReference type="Gene3D" id="3.20.20.60">
    <property type="entry name" value="Phosphoenolpyruvate-binding domains"/>
    <property type="match status" value="1"/>
</dbReference>
<keyword evidence="12" id="KW-0670">Pyruvate</keyword>